<gene>
    <name evidence="1" type="ORF">G3T37_03330</name>
</gene>
<dbReference type="Proteomes" id="UP000479756">
    <property type="component" value="Unassembled WGS sequence"/>
</dbReference>
<proteinExistence type="predicted"/>
<evidence type="ECO:0000313" key="1">
    <source>
        <dbReference type="EMBL" id="NEM90383.1"/>
    </source>
</evidence>
<dbReference type="AlphaFoldDB" id="A0A7C9TQL1"/>
<organism evidence="1 2">
    <name type="scientific">Galbitalea soli</name>
    <dbReference type="NCBI Taxonomy" id="1268042"/>
    <lineage>
        <taxon>Bacteria</taxon>
        <taxon>Bacillati</taxon>
        <taxon>Actinomycetota</taxon>
        <taxon>Actinomycetes</taxon>
        <taxon>Micrococcales</taxon>
        <taxon>Microbacteriaceae</taxon>
        <taxon>Galbitalea</taxon>
    </lineage>
</organism>
<accession>A0A7C9TQL1</accession>
<protein>
    <submittedName>
        <fullName evidence="1">Uncharacterized protein</fullName>
    </submittedName>
</protein>
<dbReference type="EMBL" id="JAAGWZ010000001">
    <property type="protein sequence ID" value="NEM90383.1"/>
    <property type="molecule type" value="Genomic_DNA"/>
</dbReference>
<reference evidence="1 2" key="1">
    <citation type="journal article" date="2014" name="Int. J. Syst. Evol. Microbiol.">
        <title>Description of Galbitalea soli gen. nov., sp. nov., and Frondihabitans sucicola sp. nov.</title>
        <authorList>
            <person name="Kim S.J."/>
            <person name="Lim J.M."/>
            <person name="Ahn J.H."/>
            <person name="Weon H.Y."/>
            <person name="Hamada M."/>
            <person name="Suzuki K."/>
            <person name="Ahn T.Y."/>
            <person name="Kwon S.W."/>
        </authorList>
    </citation>
    <scope>NUCLEOTIDE SEQUENCE [LARGE SCALE GENOMIC DNA]</scope>
    <source>
        <strain evidence="1 2">NBRC 108727</strain>
    </source>
</reference>
<sequence length="128" mass="13617">MTGMPGESIEPFSPFPEWESVAGRVAPYVGDRALALFVYAISETMDARSAAARIRTRLGSETIDLSRIEVTETERLLIDWGRAIATAPAAVDPAMASRVTAAFRPELRGLLVQLAALTVATGVADLVG</sequence>
<evidence type="ECO:0000313" key="2">
    <source>
        <dbReference type="Proteomes" id="UP000479756"/>
    </source>
</evidence>
<comment type="caution">
    <text evidence="1">The sequence shown here is derived from an EMBL/GenBank/DDBJ whole genome shotgun (WGS) entry which is preliminary data.</text>
</comment>
<dbReference type="RefSeq" id="WP_163472039.1">
    <property type="nucleotide sequence ID" value="NZ_JAAGWZ010000001.1"/>
</dbReference>
<keyword evidence="2" id="KW-1185">Reference proteome</keyword>
<name>A0A7C9TQL1_9MICO</name>